<evidence type="ECO:0000313" key="1">
    <source>
        <dbReference type="EMBL" id="OQW51301.1"/>
    </source>
</evidence>
<sequence>MTSVALGIASALPFHALAQDTPPHLMPVSVVAPARLPVVSPSGAGQFPLFLSEDWSRPRPDIRRAVLVFHGILRNADVYFRDSLQALAEAGDAGAGTLMIAPQFLADFDVIAHKLPADTLAWDQQDWPAGSPSRTVAQASSYDAIDAILAKLADRTLFPRLADVVIAGHSGGGQVVQRYAVVGKGDSKLTDVGIKVRYVIANPSSYVYFVPERPNSDGVMVPFAGAGSCPQFNQWRYGFAGNLPPYVQQTPTQLEQAYLARDVVHLLGAEDTDPNHRVLDNSCSGKAEGPHRYFRGHAYVSSMRTRHGAAYRHRIFDVPGVGHHGGRMFGSPCGLFALFDKSGCGAG</sequence>
<proteinExistence type="predicted"/>
<dbReference type="PANTHER" id="PTHR35560">
    <property type="entry name" value="BLL0132 PROTEIN"/>
    <property type="match status" value="1"/>
</dbReference>
<dbReference type="SUPFAM" id="SSF53474">
    <property type="entry name" value="alpha/beta-Hydrolases"/>
    <property type="match status" value="1"/>
</dbReference>
<dbReference type="STRING" id="1827387.A4S15_11890"/>
<name>A0A1W9HVN6_9HYPH</name>
<dbReference type="EMBL" id="LWDL01000020">
    <property type="protein sequence ID" value="OQW51301.1"/>
    <property type="molecule type" value="Genomic_DNA"/>
</dbReference>
<dbReference type="PANTHER" id="PTHR35560:SF3">
    <property type="entry name" value="PEPTIDASE S9 PROLYL OLIGOPEPTIDASE CATALYTIC DOMAIN-CONTAINING PROTEIN"/>
    <property type="match status" value="1"/>
</dbReference>
<accession>A0A1W9HVN6</accession>
<reference evidence="1 2" key="1">
    <citation type="journal article" date="2017" name="Water Res.">
        <title>Comammox in drinking water systems.</title>
        <authorList>
            <person name="Wang Y."/>
            <person name="Ma L."/>
            <person name="Mao Y."/>
            <person name="Jiang X."/>
            <person name="Xia Y."/>
            <person name="Yu K."/>
            <person name="Li B."/>
            <person name="Zhang T."/>
        </authorList>
    </citation>
    <scope>NUCLEOTIDE SEQUENCE [LARGE SCALE GENOMIC DNA]</scope>
    <source>
        <strain evidence="1">SG_bin8</strain>
    </source>
</reference>
<comment type="caution">
    <text evidence="1">The sequence shown here is derived from an EMBL/GenBank/DDBJ whole genome shotgun (WGS) entry which is preliminary data.</text>
</comment>
<dbReference type="InterPro" id="IPR029058">
    <property type="entry name" value="AB_hydrolase_fold"/>
</dbReference>
<organism evidence="1 2">
    <name type="scientific">Candidatus Raskinella chloraquaticus</name>
    <dbReference type="NCBI Taxonomy" id="1951219"/>
    <lineage>
        <taxon>Bacteria</taxon>
        <taxon>Pseudomonadati</taxon>
        <taxon>Pseudomonadota</taxon>
        <taxon>Alphaproteobacteria</taxon>
        <taxon>Hyphomicrobiales</taxon>
        <taxon>Phreatobacteraceae</taxon>
        <taxon>Candidatus Raskinella</taxon>
    </lineage>
</organism>
<dbReference type="AlphaFoldDB" id="A0A1W9HVN6"/>
<gene>
    <name evidence="1" type="ORF">A4S15_11890</name>
</gene>
<dbReference type="Proteomes" id="UP000192872">
    <property type="component" value="Unassembled WGS sequence"/>
</dbReference>
<evidence type="ECO:0000313" key="2">
    <source>
        <dbReference type="Proteomes" id="UP000192872"/>
    </source>
</evidence>
<protein>
    <recommendedName>
        <fullName evidence="3">AB hydrolase-1 domain-containing protein</fullName>
    </recommendedName>
</protein>
<evidence type="ECO:0008006" key="3">
    <source>
        <dbReference type="Google" id="ProtNLM"/>
    </source>
</evidence>
<dbReference type="Gene3D" id="3.40.50.1820">
    <property type="entry name" value="alpha/beta hydrolase"/>
    <property type="match status" value="1"/>
</dbReference>